<evidence type="ECO:0000313" key="2">
    <source>
        <dbReference type="Proteomes" id="UP000017184"/>
    </source>
</evidence>
<dbReference type="AlphaFoldDB" id="U5N769"/>
<dbReference type="eggNOG" id="COG1669">
    <property type="taxonomic scope" value="Bacteria"/>
</dbReference>
<proteinExistence type="predicted"/>
<dbReference type="HOGENOM" id="CLU_164558_1_1_4"/>
<dbReference type="InterPro" id="IPR043519">
    <property type="entry name" value="NT_sf"/>
</dbReference>
<accession>U5N769</accession>
<dbReference type="STRING" id="946483.Cenrod_0004"/>
<gene>
    <name evidence="1" type="ORF">Cenrod_0004</name>
</gene>
<sequence>MRLTDDQARAVLQAVMEVTACKHLAVRVFGSRLDDQARGGDLDLLLEFAEPIEHPALLAAKVSARVSRVLLGRKVDVLLSAPNLQHFPIHKIAHEEGILL</sequence>
<dbReference type="Gene3D" id="3.30.460.10">
    <property type="entry name" value="Beta Polymerase, domain 2"/>
    <property type="match status" value="1"/>
</dbReference>
<keyword evidence="2" id="KW-1185">Reference proteome</keyword>
<dbReference type="KEGG" id="cbx:Cenrod_0004"/>
<dbReference type="EMBL" id="CP004885">
    <property type="protein sequence ID" value="AGX86143.1"/>
    <property type="molecule type" value="Genomic_DNA"/>
</dbReference>
<dbReference type="SUPFAM" id="SSF81301">
    <property type="entry name" value="Nucleotidyltransferase"/>
    <property type="match status" value="1"/>
</dbReference>
<evidence type="ECO:0000313" key="1">
    <source>
        <dbReference type="EMBL" id="AGX86143.1"/>
    </source>
</evidence>
<reference evidence="1 2" key="1">
    <citation type="journal article" date="2013" name="Genome Biol.">
        <title>Genomic analysis reveals key aspects of prokaryotic symbiosis in the phototrophic consortium "Chlorochromatium aggregatum".</title>
        <authorList>
            <person name="Liu Z."/>
            <person name="Muller J."/>
            <person name="Li T."/>
            <person name="Alvey R.M."/>
            <person name="Vogl K."/>
            <person name="Frigaard N.U."/>
            <person name="Rockwell N.C."/>
            <person name="Boyd E.S."/>
            <person name="Tomsho L.P."/>
            <person name="Schuster S.C."/>
            <person name="Henke P."/>
            <person name="Rohde M."/>
            <person name="Overmann J."/>
            <person name="Bryant D.A."/>
        </authorList>
    </citation>
    <scope>NUCLEOTIDE SEQUENCE [LARGE SCALE GENOMIC DNA]</scope>
    <source>
        <strain evidence="1">CR</strain>
    </source>
</reference>
<protein>
    <submittedName>
        <fullName evidence="1">DNA polymerase subunit beta</fullName>
    </submittedName>
</protein>
<organism evidence="1 2">
    <name type="scientific">Candidatus Symbiobacter mobilis CR</name>
    <dbReference type="NCBI Taxonomy" id="946483"/>
    <lineage>
        <taxon>Bacteria</taxon>
        <taxon>Pseudomonadati</taxon>
        <taxon>Pseudomonadota</taxon>
        <taxon>Betaproteobacteria</taxon>
        <taxon>Burkholderiales</taxon>
        <taxon>Comamonadaceae</taxon>
    </lineage>
</organism>
<name>U5N769_9BURK</name>
<dbReference type="Proteomes" id="UP000017184">
    <property type="component" value="Chromosome"/>
</dbReference>